<dbReference type="AlphaFoldDB" id="A0A4R2K5W0"/>
<name>A0A4R2K5W0_9FIRM</name>
<dbReference type="Gene3D" id="3.40.710.10">
    <property type="entry name" value="DD-peptidase/beta-lactamase superfamily"/>
    <property type="match status" value="1"/>
</dbReference>
<sequence>MTKQFTAMCIMILKQRGLLTYDTKLTDIFLNFPEYGNDITIKNLLQHTSGLVDFYDLIPKNQKEQLKDQDVFNIYKTENRLKLKPGSKFEYCDGNYVLLAMAVEKVSGMSFAEFLEKNIFKPLKMNNTVAYEKGISTVKNRAYGTTKMNGKYIETDQNLTSATLGDGGIYTSLMDYYKWDQALYTDKMVSFETLNQAFSNGVRDSESGDSYGFGWGYFFMGGKKILYHTGGTVGFTTVVVRIPSEKFTVVIFTNYNNLDIWRKYVKPIVKMYTSL</sequence>
<organism evidence="2 3">
    <name type="scientific">Marinisporobacter balticus</name>
    <dbReference type="NCBI Taxonomy" id="2018667"/>
    <lineage>
        <taxon>Bacteria</taxon>
        <taxon>Bacillati</taxon>
        <taxon>Bacillota</taxon>
        <taxon>Clostridia</taxon>
        <taxon>Peptostreptococcales</taxon>
        <taxon>Thermotaleaceae</taxon>
        <taxon>Marinisporobacter</taxon>
    </lineage>
</organism>
<evidence type="ECO:0000259" key="1">
    <source>
        <dbReference type="Pfam" id="PF00144"/>
    </source>
</evidence>
<feature type="domain" description="Beta-lactamase-related" evidence="1">
    <location>
        <begin position="1"/>
        <end position="257"/>
    </location>
</feature>
<keyword evidence="3" id="KW-1185">Reference proteome</keyword>
<evidence type="ECO:0000313" key="2">
    <source>
        <dbReference type="EMBL" id="TCO67904.1"/>
    </source>
</evidence>
<dbReference type="OrthoDB" id="9797709at2"/>
<comment type="caution">
    <text evidence="2">The sequence shown here is derived from an EMBL/GenBank/DDBJ whole genome shotgun (WGS) entry which is preliminary data.</text>
</comment>
<dbReference type="InterPro" id="IPR012338">
    <property type="entry name" value="Beta-lactam/transpept-like"/>
</dbReference>
<reference evidence="2 3" key="1">
    <citation type="submission" date="2019-03" db="EMBL/GenBank/DDBJ databases">
        <title>Genomic Encyclopedia of Type Strains, Phase IV (KMG-IV): sequencing the most valuable type-strain genomes for metagenomic binning, comparative biology and taxonomic classification.</title>
        <authorList>
            <person name="Goeker M."/>
        </authorList>
    </citation>
    <scope>NUCLEOTIDE SEQUENCE [LARGE SCALE GENOMIC DNA]</scope>
    <source>
        <strain evidence="2 3">DSM 102940</strain>
    </source>
</reference>
<dbReference type="SUPFAM" id="SSF56601">
    <property type="entry name" value="beta-lactamase/transpeptidase-like"/>
    <property type="match status" value="1"/>
</dbReference>
<proteinExistence type="predicted"/>
<dbReference type="Pfam" id="PF00144">
    <property type="entry name" value="Beta-lactamase"/>
    <property type="match status" value="1"/>
</dbReference>
<protein>
    <submittedName>
        <fullName evidence="2">CubicO group peptidase (Beta-lactamase class C family)</fullName>
    </submittedName>
</protein>
<evidence type="ECO:0000313" key="3">
    <source>
        <dbReference type="Proteomes" id="UP000294919"/>
    </source>
</evidence>
<dbReference type="PANTHER" id="PTHR46825">
    <property type="entry name" value="D-ALANYL-D-ALANINE-CARBOXYPEPTIDASE/ENDOPEPTIDASE AMPH"/>
    <property type="match status" value="1"/>
</dbReference>
<dbReference type="Proteomes" id="UP000294919">
    <property type="component" value="Unassembled WGS sequence"/>
</dbReference>
<dbReference type="PANTHER" id="PTHR46825:SF9">
    <property type="entry name" value="BETA-LACTAMASE-RELATED DOMAIN-CONTAINING PROTEIN"/>
    <property type="match status" value="1"/>
</dbReference>
<dbReference type="EMBL" id="SLWV01000052">
    <property type="protein sequence ID" value="TCO67904.1"/>
    <property type="molecule type" value="Genomic_DNA"/>
</dbReference>
<dbReference type="RefSeq" id="WP_132248385.1">
    <property type="nucleotide sequence ID" value="NZ_SLWV01000052.1"/>
</dbReference>
<gene>
    <name evidence="2" type="ORF">EV214_1525</name>
</gene>
<dbReference type="InterPro" id="IPR001466">
    <property type="entry name" value="Beta-lactam-related"/>
</dbReference>
<accession>A0A4R2K5W0</accession>
<dbReference type="InterPro" id="IPR050491">
    <property type="entry name" value="AmpC-like"/>
</dbReference>